<accession>A0AAV7UCX5</accession>
<evidence type="ECO:0000313" key="2">
    <source>
        <dbReference type="Proteomes" id="UP001066276"/>
    </source>
</evidence>
<keyword evidence="2" id="KW-1185">Reference proteome</keyword>
<name>A0AAV7UCX5_PLEWA</name>
<gene>
    <name evidence="1" type="ORF">NDU88_003292</name>
</gene>
<dbReference type="EMBL" id="JANPWB010000005">
    <property type="protein sequence ID" value="KAJ1186511.1"/>
    <property type="molecule type" value="Genomic_DNA"/>
</dbReference>
<protein>
    <submittedName>
        <fullName evidence="1">Uncharacterized protein</fullName>
    </submittedName>
</protein>
<reference evidence="1" key="1">
    <citation type="journal article" date="2022" name="bioRxiv">
        <title>Sequencing and chromosome-scale assembly of the giantPleurodeles waltlgenome.</title>
        <authorList>
            <person name="Brown T."/>
            <person name="Elewa A."/>
            <person name="Iarovenko S."/>
            <person name="Subramanian E."/>
            <person name="Araus A.J."/>
            <person name="Petzold A."/>
            <person name="Susuki M."/>
            <person name="Suzuki K.-i.T."/>
            <person name="Hayashi T."/>
            <person name="Toyoda A."/>
            <person name="Oliveira C."/>
            <person name="Osipova E."/>
            <person name="Leigh N.D."/>
            <person name="Simon A."/>
            <person name="Yun M.H."/>
        </authorList>
    </citation>
    <scope>NUCLEOTIDE SEQUENCE</scope>
    <source>
        <strain evidence="1">20211129_DDA</strain>
        <tissue evidence="1">Liver</tissue>
    </source>
</reference>
<feature type="non-terminal residue" evidence="1">
    <location>
        <position position="92"/>
    </location>
</feature>
<dbReference type="AlphaFoldDB" id="A0AAV7UCX5"/>
<comment type="caution">
    <text evidence="1">The sequence shown here is derived from an EMBL/GenBank/DDBJ whole genome shotgun (WGS) entry which is preliminary data.</text>
</comment>
<feature type="non-terminal residue" evidence="1">
    <location>
        <position position="1"/>
    </location>
</feature>
<evidence type="ECO:0000313" key="1">
    <source>
        <dbReference type="EMBL" id="KAJ1186511.1"/>
    </source>
</evidence>
<proteinExistence type="predicted"/>
<sequence length="92" mass="10329">SEDRHRGACKEQQLLSRFLVPVRDPGPDSSIQEQQLLSRFRHSAIQGPRPSESCSWAPQPGSMDEDIRLHSCSGWTLHPCSACCRDLQGIEE</sequence>
<dbReference type="Proteomes" id="UP001066276">
    <property type="component" value="Chromosome 3_1"/>
</dbReference>
<organism evidence="1 2">
    <name type="scientific">Pleurodeles waltl</name>
    <name type="common">Iberian ribbed newt</name>
    <dbReference type="NCBI Taxonomy" id="8319"/>
    <lineage>
        <taxon>Eukaryota</taxon>
        <taxon>Metazoa</taxon>
        <taxon>Chordata</taxon>
        <taxon>Craniata</taxon>
        <taxon>Vertebrata</taxon>
        <taxon>Euteleostomi</taxon>
        <taxon>Amphibia</taxon>
        <taxon>Batrachia</taxon>
        <taxon>Caudata</taxon>
        <taxon>Salamandroidea</taxon>
        <taxon>Salamandridae</taxon>
        <taxon>Pleurodelinae</taxon>
        <taxon>Pleurodeles</taxon>
    </lineage>
</organism>